<accession>A0ABW8QAN6</accession>
<feature type="transmembrane region" description="Helical" evidence="1">
    <location>
        <begin position="83"/>
        <end position="102"/>
    </location>
</feature>
<feature type="transmembrane region" description="Helical" evidence="1">
    <location>
        <begin position="134"/>
        <end position="153"/>
    </location>
</feature>
<feature type="transmembrane region" description="Helical" evidence="1">
    <location>
        <begin position="60"/>
        <end position="77"/>
    </location>
</feature>
<dbReference type="EMBL" id="JBJGWJ010000003">
    <property type="protein sequence ID" value="MFK8293436.1"/>
    <property type="molecule type" value="Genomic_DNA"/>
</dbReference>
<keyword evidence="1" id="KW-0812">Transmembrane</keyword>
<feature type="transmembrane region" description="Helical" evidence="1">
    <location>
        <begin position="158"/>
        <end position="179"/>
    </location>
</feature>
<evidence type="ECO:0000256" key="1">
    <source>
        <dbReference type="SAM" id="Phobius"/>
    </source>
</evidence>
<comment type="caution">
    <text evidence="2">The sequence shown here is derived from an EMBL/GenBank/DDBJ whole genome shotgun (WGS) entry which is preliminary data.</text>
</comment>
<evidence type="ECO:0000313" key="2">
    <source>
        <dbReference type="EMBL" id="MFK8293436.1"/>
    </source>
</evidence>
<sequence>MILFLLVAPVFLPIEEMKNAWKMLVIVSVAVPTLLYLILHMINWIDSPFEVPIEKRKWILYAYISLLIVIALKIITIDKFPILYLYIMNLAIGCFVIIFMQFLKLFGSLSVMLVGGITGFTVFLSVFYNIDLLYVISILIFVGGLVASSRMYLTQQTLLASFLSWAAGFLPQVILLYLVQ</sequence>
<keyword evidence="3" id="KW-1185">Reference proteome</keyword>
<name>A0ABW8QAN6_9FLAO</name>
<reference evidence="2 3" key="1">
    <citation type="journal article" date="2016" name="Sci. Rep.">
        <title>Whole genome sequencing identifies a novel species of the genus Capnocytophaga isolated from dog and cat bite wounds in humans.</title>
        <authorList>
            <person name="Zangenah S."/>
            <person name="Abbasi N."/>
            <person name="Andersson A.F."/>
            <person name="Bergman P."/>
        </authorList>
    </citation>
    <scope>NUCLEOTIDE SEQUENCE [LARGE SCALE GENOMIC DNA]</scope>
    <source>
        <strain evidence="2 3">W5</strain>
    </source>
</reference>
<dbReference type="Proteomes" id="UP001622370">
    <property type="component" value="Unassembled WGS sequence"/>
</dbReference>
<gene>
    <name evidence="2" type="ORF">ACI76L_06545</name>
</gene>
<evidence type="ECO:0000313" key="3">
    <source>
        <dbReference type="Proteomes" id="UP001622370"/>
    </source>
</evidence>
<feature type="transmembrane region" description="Helical" evidence="1">
    <location>
        <begin position="20"/>
        <end position="39"/>
    </location>
</feature>
<organism evidence="2 3">
    <name type="scientific">Capnocytophaga stomatis</name>
    <dbReference type="NCBI Taxonomy" id="1848904"/>
    <lineage>
        <taxon>Bacteria</taxon>
        <taxon>Pseudomonadati</taxon>
        <taxon>Bacteroidota</taxon>
        <taxon>Flavobacteriia</taxon>
        <taxon>Flavobacteriales</taxon>
        <taxon>Flavobacteriaceae</taxon>
        <taxon>Capnocytophaga</taxon>
    </lineage>
</organism>
<dbReference type="RefSeq" id="WP_255321131.1">
    <property type="nucleotide sequence ID" value="NZ_BOPJ01000003.1"/>
</dbReference>
<keyword evidence="1" id="KW-1133">Transmembrane helix</keyword>
<protein>
    <submittedName>
        <fullName evidence="2">Uncharacterized protein</fullName>
    </submittedName>
</protein>
<keyword evidence="1" id="KW-0472">Membrane</keyword>
<feature type="transmembrane region" description="Helical" evidence="1">
    <location>
        <begin position="109"/>
        <end position="128"/>
    </location>
</feature>
<proteinExistence type="predicted"/>